<keyword evidence="2" id="KW-1133">Transmembrane helix</keyword>
<feature type="compositionally biased region" description="Basic and acidic residues" evidence="1">
    <location>
        <begin position="1462"/>
        <end position="1471"/>
    </location>
</feature>
<reference evidence="4" key="4">
    <citation type="submission" date="2024-02" db="EMBL/GenBank/DDBJ databases">
        <title>Comparative genomics of Cryptococcus and Kwoniella reveals pathogenesis evolution and contrasting modes of karyotype evolution via chromosome fusion or intercentromeric recombination.</title>
        <authorList>
            <person name="Coelho M.A."/>
            <person name="David-Palma M."/>
            <person name="Shea T."/>
            <person name="Bowers K."/>
            <person name="McGinley-Smith S."/>
            <person name="Mohammad A.W."/>
            <person name="Gnirke A."/>
            <person name="Yurkov A.M."/>
            <person name="Nowrousian M."/>
            <person name="Sun S."/>
            <person name="Cuomo C.A."/>
            <person name="Heitman J."/>
        </authorList>
    </citation>
    <scope>NUCLEOTIDE SEQUENCE</scope>
    <source>
        <strain evidence="4">CBS 10118</strain>
    </source>
</reference>
<feature type="compositionally biased region" description="Basic and acidic residues" evidence="1">
    <location>
        <begin position="471"/>
        <end position="480"/>
    </location>
</feature>
<reference evidence="3" key="3">
    <citation type="submission" date="2014-01" db="EMBL/GenBank/DDBJ databases">
        <title>Evolution of pathogenesis and genome organization in the Tremellales.</title>
        <authorList>
            <person name="Cuomo C."/>
            <person name="Litvintseva A."/>
            <person name="Heitman J."/>
            <person name="Chen Y."/>
            <person name="Sun S."/>
            <person name="Springer D."/>
            <person name="Dromer F."/>
            <person name="Young S."/>
            <person name="Zeng Q."/>
            <person name="Chapman S."/>
            <person name="Gujja S."/>
            <person name="Saif S."/>
            <person name="Birren B."/>
        </authorList>
    </citation>
    <scope>NUCLEOTIDE SEQUENCE</scope>
    <source>
        <strain evidence="3">CBS 10118</strain>
    </source>
</reference>
<feature type="compositionally biased region" description="Basic and acidic residues" evidence="1">
    <location>
        <begin position="637"/>
        <end position="647"/>
    </location>
</feature>
<feature type="compositionally biased region" description="Acidic residues" evidence="1">
    <location>
        <begin position="2296"/>
        <end position="2305"/>
    </location>
</feature>
<dbReference type="Proteomes" id="UP000092730">
    <property type="component" value="Chromosome 1"/>
</dbReference>
<feature type="region of interest" description="Disordered" evidence="1">
    <location>
        <begin position="1449"/>
        <end position="2491"/>
    </location>
</feature>
<feature type="region of interest" description="Disordered" evidence="1">
    <location>
        <begin position="938"/>
        <end position="994"/>
    </location>
</feature>
<evidence type="ECO:0000313" key="3">
    <source>
        <dbReference type="EMBL" id="OCF26067.1"/>
    </source>
</evidence>
<feature type="compositionally biased region" description="Basic and acidic residues" evidence="1">
    <location>
        <begin position="2375"/>
        <end position="2399"/>
    </location>
</feature>
<dbReference type="EMBL" id="CP144541">
    <property type="protein sequence ID" value="WVW78416.1"/>
    <property type="molecule type" value="Genomic_DNA"/>
</dbReference>
<feature type="compositionally biased region" description="Basic and acidic residues" evidence="1">
    <location>
        <begin position="1993"/>
        <end position="2011"/>
    </location>
</feature>
<feature type="region of interest" description="Disordered" evidence="1">
    <location>
        <begin position="1"/>
        <end position="189"/>
    </location>
</feature>
<feature type="compositionally biased region" description="Basic and acidic residues" evidence="1">
    <location>
        <begin position="1803"/>
        <end position="1827"/>
    </location>
</feature>
<feature type="region of interest" description="Disordered" evidence="1">
    <location>
        <begin position="1236"/>
        <end position="1271"/>
    </location>
</feature>
<name>A0A1B9G4U9_9TREE</name>
<feature type="compositionally biased region" description="Low complexity" evidence="1">
    <location>
        <begin position="1529"/>
        <end position="1538"/>
    </location>
</feature>
<feature type="transmembrane region" description="Helical" evidence="2">
    <location>
        <begin position="2735"/>
        <end position="2758"/>
    </location>
</feature>
<feature type="compositionally biased region" description="Polar residues" evidence="1">
    <location>
        <begin position="217"/>
        <end position="229"/>
    </location>
</feature>
<feature type="compositionally biased region" description="Basic and acidic residues" evidence="1">
    <location>
        <begin position="20"/>
        <end position="73"/>
    </location>
</feature>
<feature type="compositionally biased region" description="Basic and acidic residues" evidence="1">
    <location>
        <begin position="2438"/>
        <end position="2477"/>
    </location>
</feature>
<feature type="compositionally biased region" description="Basic and acidic residues" evidence="1">
    <location>
        <begin position="1422"/>
        <end position="1432"/>
    </location>
</feature>
<feature type="compositionally biased region" description="Acidic residues" evidence="1">
    <location>
        <begin position="1555"/>
        <end position="1566"/>
    </location>
</feature>
<reference evidence="4" key="2">
    <citation type="submission" date="2013-07" db="EMBL/GenBank/DDBJ databases">
        <authorList>
            <consortium name="The Broad Institute Genome Sequencing Platform"/>
            <person name="Cuomo C."/>
            <person name="Litvintseva A."/>
            <person name="Chen Y."/>
            <person name="Heitman J."/>
            <person name="Sun S."/>
            <person name="Springer D."/>
            <person name="Dromer F."/>
            <person name="Young S.K."/>
            <person name="Zeng Q."/>
            <person name="Gargeya S."/>
            <person name="Fitzgerald M."/>
            <person name="Abouelleil A."/>
            <person name="Alvarado L."/>
            <person name="Berlin A.M."/>
            <person name="Chapman S.B."/>
            <person name="Dewar J."/>
            <person name="Goldberg J."/>
            <person name="Griggs A."/>
            <person name="Gujja S."/>
            <person name="Hansen M."/>
            <person name="Howarth C."/>
            <person name="Imamovic A."/>
            <person name="Larimer J."/>
            <person name="McCowan C."/>
            <person name="Murphy C."/>
            <person name="Pearson M."/>
            <person name="Priest M."/>
            <person name="Roberts A."/>
            <person name="Saif S."/>
            <person name="Shea T."/>
            <person name="Sykes S."/>
            <person name="Wortman J."/>
            <person name="Nusbaum C."/>
            <person name="Birren B."/>
        </authorList>
    </citation>
    <scope>NUCLEOTIDE SEQUENCE</scope>
    <source>
        <strain evidence="4">CBS 10118</strain>
    </source>
</reference>
<dbReference type="KEGG" id="kbi:30208143"/>
<feature type="compositionally biased region" description="Low complexity" evidence="1">
    <location>
        <begin position="2151"/>
        <end position="2167"/>
    </location>
</feature>
<feature type="compositionally biased region" description="Acidic residues" evidence="1">
    <location>
        <begin position="2411"/>
        <end position="2420"/>
    </location>
</feature>
<feature type="region of interest" description="Disordered" evidence="1">
    <location>
        <begin position="572"/>
        <end position="647"/>
    </location>
</feature>
<evidence type="ECO:0000313" key="5">
    <source>
        <dbReference type="Proteomes" id="UP000092730"/>
    </source>
</evidence>
<keyword evidence="2" id="KW-0812">Transmembrane</keyword>
<feature type="compositionally biased region" description="Basic and acidic residues" evidence="1">
    <location>
        <begin position="2048"/>
        <end position="2083"/>
    </location>
</feature>
<dbReference type="EMBL" id="KI894020">
    <property type="protein sequence ID" value="OCF26067.1"/>
    <property type="molecule type" value="Genomic_DNA"/>
</dbReference>
<dbReference type="VEuPathDB" id="FungiDB:I302_03744"/>
<sequence length="2874" mass="325689">MANPDAAAREALTIVAVDGGRGKGNDDGRKDRQRSGDDDGKKDRDRNNHDDNKNKRDNDKRRNKNDDDNKKPPDTPASTNYDPSKDKPPDSDDDNSKGGGGSGPGPEPGPGPSSYLDSTFQITPNLKLKIRSSSDDPPMSVTYHGDPPSSGGSDGGPGFGGGGPPWDPRGGPSWDSWGGPPTDSSWYEGDNGYGYGGGWYPGGGGGPAIPVGGMPGNPQTASLPVEQSQHGGGRRPPFDPVMLGTARTPSGFDTVHVAMAGVFPRTPVAIPRYKPFREVPSLVSSSSSSMESEILTPLTPLELKTAFMPPGMEIDPFTYSSAKPAKSHFSAQDLHNDELNDLQDILQGRERKGEGIDLRPRRLSELLEVPGLGETLGPAGGDRYNPTMFGDLAQDRRGGVPLSPIRVKGGMSPIDLNPVYIEEKGERVTNLSPLRPGIPAENGERVKRREKVRNGLVSPRAVNLPTPVAEESQREKEGARRKERQKQEIGVPDDYEKARVRTRKEREREKIPVSPERAKKMRKQKVKVVDRDTGRVKSEEILVTDSEAGAEKILSPGRRTAKVRIRGTLGESEEEALYERERSRKKRERLRQAIRNDESEEEYVTVDKDGRRVKRKEKRRVPISEDEEERVRLRRKERNEVGDSEDEVVRAERRRAKVRRERLRNGRVGVGFDEEEEEPLYERHTDRNGRPKLRKMQHDDPYQEFYRQRNRNRERVRGGRGIEEYEEEYEMGGQARVRRRVPQQPIYQDDGIPLQNIPNYQLQQGQQVPVNPILAQRRQLNQATIEDELARENPSLSRTEREDMARLRLRNYESGRDERLDRTILQEEGDDANISVKERERLAKLRLQHMDADEDSFSKTGHRLGQGEDTQLQTKQQHHQIEEEEQRVRAPGQRRRIQNETESVELDDTSVESAEKAGEITLGHAERVNTEMNVTVRPESPRHEVLVRPDRPQGPNQQNRRHFALRENRRLDQSDDEAVERQAETEHASETVPLNVQPKQETEIFELPATPVGQRRTPRVENADDIRQEMRSGELTDHERLDELVRQDVDTVPVNLVTEHGRRSGVEENDGRERRRVGVDIAARPTIVQGSSGGGQRHERTINISSSPIQSQRGTDNLHSDHDPYPFENIINNRINFVKGLNPGGKAFLRERAKRDWKEGKERLVRDNPHMSEEELLARLVDDSVEEYQRRQRVNINTETDSRIIERTHALATEHERSPLPSVRRTQHNQEIMEEWPSEVERRRPTPLALEESGPSRGPVDELDRAPTSAQLSGPVRQWEFWRNIIEESVDSCDGLSARDNVRVKMEASAKWHKKMKKMTDHALETDGKKLLEDMVDVLIREAGGVRRNTDRSEAGPREPEPERNTTHPTRQRQLMEGEEPVGTRQHQRREKAQENPSVQHRLDTQSEARRERRRQNQGQRQRQERAHENGEPNRVVMDVSHLNEEQIKEYEETGKLPSTDAQREDREDTTNVRPTLAHQARDDHVQEAGGRSNMQMASTRPGPVPAEDADIGAPDGRATVHTSRRQGALALAASAEPPAEERENTTRVRLTADPEVDYSLYEDEPDLSRPTHANVRPIVQSEKEYNNSRPIPEEIAVGEKSGGYDSGYGTDEDREIEVHERSAPPKISIDPKDRHDDGRDLFAHTGRVRLDEYPDHTGRPRVPREFREEHGRWPMEGEDPIDGFHRQMWEEEFANTQRGARDEVGSSDHIRPVRHESTEEPRRQSEEPRRPIGGDNATSWDWPEDLPNPEQNEVVQVHQTSVPEYKIGKENRPEQAWSEVAPARKPEVKRPGLEAPLVPSKETSRADADEPMDTRRAVKKDVEESRISPVKMISKDDDERVPKRAEVTARPREDEKIREVSPHSSREKMINRALQDAQMTRDNLRHARRVKREDDDESEDPGMSMAATRPGLDLDEDREPKLAERPVDARQGDHKTDKADLFEHTGDVIPATGNALPGQKEKRPVPHSRASIQKSHRDTLSDFQKLYSSKAQGRDASFEKFQQDLLERHQQQSPLQVHTTFVPDVEQRDVGRSTGVDSTLEEEETRDETRPLKPPNREGTKPNRVPVRSDVDVRGDRVRSRDEEEEDELKSDMRTMGHGRRKGVKFESKQNKGERSKEVSEDYYQSDAEEDGAQNHGRRRMRSNRGGGDSPSISPLSPRSRPIVNARARRRAGRFRERENGAVVSDSDVSDEDRESTPRAKGRRDAGGTTQDQDRGALGHRSRGGRRTADQGQENSEDEVRAGRSRRQDRRSKAGVDVEENEEDDDRDIRKAGGRNAQFGRRARRGDRKFGGGEHDEEEDILLAEDDRAQNPRGRPNQARPEDTSQDDITPRGGPRSNGRDERSRWDHSIKGGRRDGRIGQDGDTDSDDDDLNDAPRRPRDVSAPKDAVDEPRRDIRHNNRTTQIGSDSDSQDTETDDPDQQHRRRDQPRQNAEQSRQARAEDESDQAKAEASRKKEDEKMARRQEESIRKQEKKLNSSSHGGLGDDDDSYMREYNTSSISWRPKIHLRAGWNILKNAPFWSSFSAIEFILYVEITRQLFSMLSISSGSLSAASSTPSSRLSKRANSPDELGFDLQLTQTWFFNMFQSNGVESTSFFVFISLWNIICIPLLGCLIYATLEKASNPHEKESSRSWLLRKLRSAVEVSERVILMDRKFHGFRSFIKRFSLWTIVRLSVFICQVIGTALVFRQTMSLAYLSAAGSSSTTSTFSDAADVSATIKSLSEFAGGLTNAQVFGITNFVFLVLLLNLAISWYSLLHSKKTAAKGARSILKWISIALITTPFVVCLLYFQEIANYLIQSQNSTGMVGDSGTIVLVGANFMFMGLLPGMGYVVYELGKVWDRKFPNGFFNRRGTRSSSGGGSSWLICTDCGPV</sequence>
<evidence type="ECO:0000256" key="2">
    <source>
        <dbReference type="SAM" id="Phobius"/>
    </source>
</evidence>
<accession>A0A1B9G4U9</accession>
<protein>
    <submittedName>
        <fullName evidence="3">Uncharacterized protein</fullName>
    </submittedName>
</protein>
<feature type="compositionally biased region" description="Basic residues" evidence="1">
    <location>
        <begin position="611"/>
        <end position="621"/>
    </location>
</feature>
<feature type="compositionally biased region" description="Basic and acidic residues" evidence="1">
    <location>
        <begin position="1700"/>
        <end position="1733"/>
    </location>
</feature>
<dbReference type="OrthoDB" id="2565306at2759"/>
<feature type="compositionally biased region" description="Basic and acidic residues" evidence="1">
    <location>
        <begin position="1783"/>
        <end position="1793"/>
    </location>
</feature>
<feature type="compositionally biased region" description="Basic and acidic residues" evidence="1">
    <location>
        <begin position="2339"/>
        <end position="2362"/>
    </location>
</feature>
<feature type="compositionally biased region" description="Basic and acidic residues" evidence="1">
    <location>
        <begin position="1919"/>
        <end position="1947"/>
    </location>
</feature>
<feature type="region of interest" description="Disordered" evidence="1">
    <location>
        <begin position="463"/>
        <end position="531"/>
    </location>
</feature>
<feature type="compositionally biased region" description="Basic and acidic residues" evidence="1">
    <location>
        <begin position="1540"/>
        <end position="1553"/>
    </location>
</feature>
<feature type="transmembrane region" description="Helical" evidence="2">
    <location>
        <begin position="2597"/>
        <end position="2620"/>
    </location>
</feature>
<feature type="transmembrane region" description="Helical" evidence="2">
    <location>
        <begin position="2811"/>
        <end position="2835"/>
    </location>
</feature>
<feature type="region of interest" description="Disordered" evidence="1">
    <location>
        <begin position="855"/>
        <end position="912"/>
    </location>
</feature>
<feature type="region of interest" description="Disordered" evidence="1">
    <location>
        <begin position="1343"/>
        <end position="1437"/>
    </location>
</feature>
<feature type="compositionally biased region" description="Acidic residues" evidence="1">
    <location>
        <begin position="2258"/>
        <end position="2267"/>
    </location>
</feature>
<dbReference type="GeneID" id="30208143"/>
<evidence type="ECO:0000256" key="1">
    <source>
        <dbReference type="SAM" id="MobiDB-lite"/>
    </source>
</evidence>
<feature type="compositionally biased region" description="Basic and acidic residues" evidence="1">
    <location>
        <begin position="1344"/>
        <end position="1366"/>
    </location>
</feature>
<feature type="compositionally biased region" description="Basic and acidic residues" evidence="1">
    <location>
        <begin position="964"/>
        <end position="989"/>
    </location>
</feature>
<feature type="transmembrane region" description="Helical" evidence="2">
    <location>
        <begin position="2667"/>
        <end position="2689"/>
    </location>
</feature>
<keyword evidence="2" id="KW-0472">Membrane</keyword>
<feature type="compositionally biased region" description="Gly residues" evidence="1">
    <location>
        <begin position="152"/>
        <end position="164"/>
    </location>
</feature>
<dbReference type="RefSeq" id="XP_019047137.1">
    <property type="nucleotide sequence ID" value="XM_019190389.1"/>
</dbReference>
<gene>
    <name evidence="3" type="ORF">I302_03744</name>
    <name evidence="4" type="ORF">I302_100370</name>
</gene>
<feature type="compositionally biased region" description="Acidic residues" evidence="1">
    <location>
        <begin position="2364"/>
        <end position="2374"/>
    </location>
</feature>
<feature type="region of interest" description="Disordered" evidence="1">
    <location>
        <begin position="681"/>
        <end position="709"/>
    </location>
</feature>
<feature type="compositionally biased region" description="Basic and acidic residues" evidence="1">
    <location>
        <begin position="1401"/>
        <end position="1411"/>
    </location>
</feature>
<feature type="compositionally biased region" description="Basic and acidic residues" evidence="1">
    <location>
        <begin position="2196"/>
        <end position="2218"/>
    </location>
</feature>
<feature type="compositionally biased region" description="Polar residues" evidence="1">
    <location>
        <begin position="115"/>
        <end position="124"/>
    </location>
</feature>
<feature type="compositionally biased region" description="Basic and acidic residues" evidence="1">
    <location>
        <begin position="83"/>
        <end position="96"/>
    </location>
</feature>
<feature type="compositionally biased region" description="Polar residues" evidence="1">
    <location>
        <begin position="1750"/>
        <end position="1763"/>
    </location>
</feature>
<keyword evidence="5" id="KW-1185">Reference proteome</keyword>
<feature type="compositionally biased region" description="Basic and acidic residues" evidence="1">
    <location>
        <begin position="2105"/>
        <end position="2121"/>
    </location>
</feature>
<feature type="transmembrane region" description="Helical" evidence="2">
    <location>
        <begin position="2770"/>
        <end position="2791"/>
    </location>
</feature>
<feature type="compositionally biased region" description="Basic and acidic residues" evidence="1">
    <location>
        <begin position="939"/>
        <end position="951"/>
    </location>
</feature>
<organism evidence="3">
    <name type="scientific">Kwoniella bestiolae CBS 10118</name>
    <dbReference type="NCBI Taxonomy" id="1296100"/>
    <lineage>
        <taxon>Eukaryota</taxon>
        <taxon>Fungi</taxon>
        <taxon>Dikarya</taxon>
        <taxon>Basidiomycota</taxon>
        <taxon>Agaricomycotina</taxon>
        <taxon>Tremellomycetes</taxon>
        <taxon>Tremellales</taxon>
        <taxon>Cryptococcaceae</taxon>
        <taxon>Kwoniella</taxon>
    </lineage>
</organism>
<feature type="compositionally biased region" description="Low complexity" evidence="1">
    <location>
        <begin position="168"/>
        <end position="181"/>
    </location>
</feature>
<feature type="compositionally biased region" description="Basic and acidic residues" evidence="1">
    <location>
        <begin position="494"/>
        <end position="511"/>
    </location>
</feature>
<evidence type="ECO:0000313" key="4">
    <source>
        <dbReference type="EMBL" id="WVW78416.1"/>
    </source>
</evidence>
<reference evidence="3" key="1">
    <citation type="submission" date="2013-07" db="EMBL/GenBank/DDBJ databases">
        <title>The Genome Sequence of Cryptococcus bestiolae CBS10118.</title>
        <authorList>
            <consortium name="The Broad Institute Genome Sequencing Platform"/>
            <person name="Cuomo C."/>
            <person name="Litvintseva A."/>
            <person name="Chen Y."/>
            <person name="Heitman J."/>
            <person name="Sun S."/>
            <person name="Springer D."/>
            <person name="Dromer F."/>
            <person name="Young S.K."/>
            <person name="Zeng Q."/>
            <person name="Gargeya S."/>
            <person name="Fitzgerald M."/>
            <person name="Abouelleil A."/>
            <person name="Alvarado L."/>
            <person name="Berlin A.M."/>
            <person name="Chapman S.B."/>
            <person name="Dewar J."/>
            <person name="Goldberg J."/>
            <person name="Griggs A."/>
            <person name="Gujja S."/>
            <person name="Hansen M."/>
            <person name="Howarth C."/>
            <person name="Imamovic A."/>
            <person name="Larimer J."/>
            <person name="McCowan C."/>
            <person name="Murphy C."/>
            <person name="Pearson M."/>
            <person name="Priest M."/>
            <person name="Roberts A."/>
            <person name="Saif S."/>
            <person name="Shea T."/>
            <person name="Sykes S."/>
            <person name="Wortman J."/>
            <person name="Nusbaum C."/>
            <person name="Birren B."/>
        </authorList>
    </citation>
    <scope>NUCLEOTIDE SEQUENCE [LARGE SCALE GENOMIC DNA]</scope>
    <source>
        <strain evidence="3">CBS 10118</strain>
    </source>
</reference>
<proteinExistence type="predicted"/>
<feature type="compositionally biased region" description="Basic and acidic residues" evidence="1">
    <location>
        <begin position="1834"/>
        <end position="1871"/>
    </location>
</feature>
<feature type="region of interest" description="Disordered" evidence="1">
    <location>
        <begin position="206"/>
        <end position="236"/>
    </location>
</feature>
<feature type="compositionally biased region" description="Basic and acidic residues" evidence="1">
    <location>
        <begin position="1617"/>
        <end position="1676"/>
    </location>
</feature>